<feature type="transmembrane region" description="Helical" evidence="7">
    <location>
        <begin position="356"/>
        <end position="373"/>
    </location>
</feature>
<comment type="similarity">
    <text evidence="7">Belongs to the NhaA Na(+)/H(+) (TC 2.A.33) antiporter family.</text>
</comment>
<comment type="subcellular location">
    <subcellularLocation>
        <location evidence="1">Cell inner membrane</location>
        <topology evidence="1">Multi-pass membrane protein</topology>
    </subcellularLocation>
    <subcellularLocation>
        <location evidence="7">Cell membrane</location>
        <topology evidence="7">Multi-pass membrane protein</topology>
    </subcellularLocation>
</comment>
<dbReference type="Gene3D" id="1.20.1530.10">
    <property type="entry name" value="Na+/H+ antiporter like domain"/>
    <property type="match status" value="1"/>
</dbReference>
<evidence type="ECO:0000256" key="3">
    <source>
        <dbReference type="ARBA" id="ARBA00022692"/>
    </source>
</evidence>
<keyword evidence="3 7" id="KW-0812">Transmembrane</keyword>
<dbReference type="AlphaFoldDB" id="A0A172YHR0"/>
<feature type="transmembrane region" description="Helical" evidence="7">
    <location>
        <begin position="53"/>
        <end position="70"/>
    </location>
</feature>
<feature type="transmembrane region" description="Helical" evidence="7">
    <location>
        <begin position="90"/>
        <end position="108"/>
    </location>
</feature>
<name>A0A172YHR0_9GAMM</name>
<comment type="catalytic activity">
    <reaction evidence="7">
        <text>Na(+)(in) + 2 H(+)(out) = Na(+)(out) + 2 H(+)(in)</text>
        <dbReference type="Rhea" id="RHEA:29251"/>
        <dbReference type="ChEBI" id="CHEBI:15378"/>
        <dbReference type="ChEBI" id="CHEBI:29101"/>
    </reaction>
</comment>
<feature type="transmembrane region" description="Helical" evidence="7">
    <location>
        <begin position="114"/>
        <end position="134"/>
    </location>
</feature>
<dbReference type="HAMAP" id="MF_01844">
    <property type="entry name" value="NhaA"/>
    <property type="match status" value="1"/>
</dbReference>
<dbReference type="InterPro" id="IPR004670">
    <property type="entry name" value="NhaA"/>
</dbReference>
<keyword evidence="7" id="KW-0915">Sodium</keyword>
<comment type="function">
    <text evidence="7">Na(+)/H(+) antiporter that extrudes sodium in exchange for external protons.</text>
</comment>
<keyword evidence="6 7" id="KW-0739">Sodium transport</keyword>
<dbReference type="EMBL" id="CP015243">
    <property type="protein sequence ID" value="ANF58727.1"/>
    <property type="molecule type" value="Genomic_DNA"/>
</dbReference>
<organism evidence="8 9">
    <name type="scientific">Halotalea alkalilenta</name>
    <dbReference type="NCBI Taxonomy" id="376489"/>
    <lineage>
        <taxon>Bacteria</taxon>
        <taxon>Pseudomonadati</taxon>
        <taxon>Pseudomonadota</taxon>
        <taxon>Gammaproteobacteria</taxon>
        <taxon>Oceanospirillales</taxon>
        <taxon>Halomonadaceae</taxon>
        <taxon>Halotalea</taxon>
    </lineage>
</organism>
<keyword evidence="7" id="KW-0813">Transport</keyword>
<evidence type="ECO:0000256" key="7">
    <source>
        <dbReference type="HAMAP-Rule" id="MF_01844"/>
    </source>
</evidence>
<keyword evidence="5 7" id="KW-0472">Membrane</keyword>
<dbReference type="KEGG" id="haa:A5892_15670"/>
<dbReference type="InterPro" id="IPR023171">
    <property type="entry name" value="Na/H_antiporter_dom_sf"/>
</dbReference>
<feature type="transmembrane region" description="Helical" evidence="7">
    <location>
        <begin position="323"/>
        <end position="344"/>
    </location>
</feature>
<feature type="transmembrane region" description="Helical" evidence="7">
    <location>
        <begin position="172"/>
        <end position="193"/>
    </location>
</feature>
<dbReference type="GO" id="GO:0006885">
    <property type="term" value="P:regulation of pH"/>
    <property type="evidence" value="ECO:0007669"/>
    <property type="project" value="UniProtKB-UniRule"/>
</dbReference>
<feature type="transmembrane region" description="Helical" evidence="7">
    <location>
        <begin position="250"/>
        <end position="276"/>
    </location>
</feature>
<evidence type="ECO:0000256" key="6">
    <source>
        <dbReference type="ARBA" id="ARBA00023201"/>
    </source>
</evidence>
<feature type="transmembrane region" description="Helical" evidence="7">
    <location>
        <begin position="146"/>
        <end position="166"/>
    </location>
</feature>
<keyword evidence="4 7" id="KW-1133">Transmembrane helix</keyword>
<sequence length="391" mass="41331">MRELKAFLSSDMAPGIALMLAAALALVVANSPVQESYFTLLHSYLGGLSVQHWVNDALMALFFLMVGLEVKREFLVGQLNSWPKRVLPGIAAMGGVIAPALIYVAFNWRSPEGLSGWAIPTATDIAFALGVLSLLGPRVPVALKALLAAIAIIDDLIAVLVIALFYTPEISMFHLGGAGLLLLALIVLNRLGVARLTPYLLLGAGLWWFVLQSGVHATLAGVALAMTIPMTAYRGGKESGSPLEQLEHRLAPWVGFLIVPLFGFANAGVSFAGFTLDMLLNPVLLGIACGLFFGKQIGIFLTIRLCVALGITQRPDGSSWAQVYGLSLLCGIGFTMSLFVNLLAFDSDAVQEAAKVGVFAGSLAAGLLGWAALRLTSSSKAQHSVKDERAA</sequence>
<dbReference type="STRING" id="376489.A5892_15670"/>
<dbReference type="NCBIfam" id="NF007111">
    <property type="entry name" value="PRK09560.1"/>
    <property type="match status" value="1"/>
</dbReference>
<gene>
    <name evidence="7" type="primary">nhaA</name>
    <name evidence="8" type="ORF">A5892_15670</name>
</gene>
<proteinExistence type="inferred from homology"/>
<evidence type="ECO:0000256" key="5">
    <source>
        <dbReference type="ARBA" id="ARBA00023136"/>
    </source>
</evidence>
<dbReference type="PANTHER" id="PTHR30341:SF0">
    <property type="entry name" value="NA(+)_H(+) ANTIPORTER NHAA"/>
    <property type="match status" value="1"/>
</dbReference>
<dbReference type="RefSeq" id="WP_064123582.1">
    <property type="nucleotide sequence ID" value="NZ_CP015243.1"/>
</dbReference>
<evidence type="ECO:0000313" key="8">
    <source>
        <dbReference type="EMBL" id="ANF58727.1"/>
    </source>
</evidence>
<feature type="transmembrane region" description="Helical" evidence="7">
    <location>
        <begin position="205"/>
        <end position="230"/>
    </location>
</feature>
<dbReference type="Proteomes" id="UP000077875">
    <property type="component" value="Chromosome"/>
</dbReference>
<keyword evidence="7" id="KW-0050">Antiport</keyword>
<dbReference type="GO" id="GO:0015385">
    <property type="term" value="F:sodium:proton antiporter activity"/>
    <property type="evidence" value="ECO:0007669"/>
    <property type="project" value="UniProtKB-UniRule"/>
</dbReference>
<dbReference type="PANTHER" id="PTHR30341">
    <property type="entry name" value="SODIUM ION/PROTON ANTIPORTER NHAA-RELATED"/>
    <property type="match status" value="1"/>
</dbReference>
<accession>A0A172YHR0</accession>
<evidence type="ECO:0000256" key="4">
    <source>
        <dbReference type="ARBA" id="ARBA00022989"/>
    </source>
</evidence>
<dbReference type="NCBIfam" id="TIGR00773">
    <property type="entry name" value="NhaA"/>
    <property type="match status" value="1"/>
</dbReference>
<feature type="transmembrane region" description="Helical" evidence="7">
    <location>
        <begin position="283"/>
        <end position="311"/>
    </location>
</feature>
<dbReference type="NCBIfam" id="NF007112">
    <property type="entry name" value="PRK09561.1"/>
    <property type="match status" value="1"/>
</dbReference>
<keyword evidence="2 7" id="KW-1003">Cell membrane</keyword>
<dbReference type="Pfam" id="PF06965">
    <property type="entry name" value="Na_H_antiport_1"/>
    <property type="match status" value="1"/>
</dbReference>
<evidence type="ECO:0000313" key="9">
    <source>
        <dbReference type="Proteomes" id="UP000077875"/>
    </source>
</evidence>
<evidence type="ECO:0000256" key="2">
    <source>
        <dbReference type="ARBA" id="ARBA00022475"/>
    </source>
</evidence>
<keyword evidence="7" id="KW-0406">Ion transport</keyword>
<dbReference type="GO" id="GO:0005886">
    <property type="term" value="C:plasma membrane"/>
    <property type="evidence" value="ECO:0007669"/>
    <property type="project" value="UniProtKB-SubCell"/>
</dbReference>
<evidence type="ECO:0000256" key="1">
    <source>
        <dbReference type="ARBA" id="ARBA00004429"/>
    </source>
</evidence>
<protein>
    <recommendedName>
        <fullName evidence="7">Na(+)/H(+) antiporter NhaA</fullName>
    </recommendedName>
    <alternativeName>
        <fullName evidence="7">Sodium/proton antiporter NhaA</fullName>
    </alternativeName>
</protein>
<reference evidence="8 9" key="1">
    <citation type="submission" date="2016-04" db="EMBL/GenBank/DDBJ databases">
        <title>Complete Genome Sequence of Halotalea alkalilenta IHB B 13600.</title>
        <authorList>
            <person name="Swarnkar M.K."/>
            <person name="Sharma A."/>
            <person name="Kaushal K."/>
            <person name="Soni R."/>
            <person name="Rana S."/>
            <person name="Singh A.K."/>
            <person name="Gulati A."/>
        </authorList>
    </citation>
    <scope>NUCLEOTIDE SEQUENCE [LARGE SCALE GENOMIC DNA]</scope>
    <source>
        <strain evidence="8 9">IHB B 13600</strain>
    </source>
</reference>
<keyword evidence="9" id="KW-1185">Reference proteome</keyword>